<organism evidence="2">
    <name type="scientific">Hordeum vulgare subsp. vulgare</name>
    <name type="common">Domesticated barley</name>
    <dbReference type="NCBI Taxonomy" id="112509"/>
    <lineage>
        <taxon>Eukaryota</taxon>
        <taxon>Viridiplantae</taxon>
        <taxon>Streptophyta</taxon>
        <taxon>Embryophyta</taxon>
        <taxon>Tracheophyta</taxon>
        <taxon>Spermatophyta</taxon>
        <taxon>Magnoliopsida</taxon>
        <taxon>Liliopsida</taxon>
        <taxon>Poales</taxon>
        <taxon>Poaceae</taxon>
        <taxon>BOP clade</taxon>
        <taxon>Pooideae</taxon>
        <taxon>Triticodae</taxon>
        <taxon>Triticeae</taxon>
        <taxon>Hordeinae</taxon>
        <taxon>Hordeum</taxon>
    </lineage>
</organism>
<name>F2D606_HORVV</name>
<evidence type="ECO:0000256" key="1">
    <source>
        <dbReference type="SAM" id="MobiDB-lite"/>
    </source>
</evidence>
<protein>
    <submittedName>
        <fullName evidence="2">Predicted protein</fullName>
    </submittedName>
</protein>
<reference evidence="2" key="1">
    <citation type="journal article" date="2011" name="Plant Physiol.">
        <title>Comprehensive sequence analysis of 24,783 barley full-length cDNAs derived from 12 clone libraries.</title>
        <authorList>
            <person name="Matsumoto T."/>
            <person name="Tanaka T."/>
            <person name="Sakai H."/>
            <person name="Amano N."/>
            <person name="Kanamori H."/>
            <person name="Kurita K."/>
            <person name="Kikuta A."/>
            <person name="Kamiya K."/>
            <person name="Yamamoto M."/>
            <person name="Ikawa H."/>
            <person name="Fujii N."/>
            <person name="Hori K."/>
            <person name="Itoh T."/>
            <person name="Sato K."/>
        </authorList>
    </citation>
    <scope>NUCLEOTIDE SEQUENCE</scope>
    <source>
        <tissue evidence="2">Shoot</tissue>
    </source>
</reference>
<accession>F2D606</accession>
<dbReference type="EMBL" id="AK359316">
    <property type="protein sequence ID" value="BAJ90527.1"/>
    <property type="molecule type" value="mRNA"/>
</dbReference>
<proteinExistence type="evidence at transcript level"/>
<sequence>MATVPPSPLPLVAACLGPPGKSPSGSGSDRASGALEQLGCERGLVRRRRRGAPPHTLFVLLGRWWFSWRIP</sequence>
<dbReference type="AlphaFoldDB" id="F2D606"/>
<evidence type="ECO:0000313" key="2">
    <source>
        <dbReference type="EMBL" id="BAJ90527.1"/>
    </source>
</evidence>
<feature type="compositionally biased region" description="Low complexity" evidence="1">
    <location>
        <begin position="17"/>
        <end position="28"/>
    </location>
</feature>
<feature type="region of interest" description="Disordered" evidence="1">
    <location>
        <begin position="14"/>
        <end position="33"/>
    </location>
</feature>